<dbReference type="Gene3D" id="1.25.40.10">
    <property type="entry name" value="Tetratricopeptide repeat domain"/>
    <property type="match status" value="1"/>
</dbReference>
<dbReference type="InterPro" id="IPR041315">
    <property type="entry name" value="PlcR_TPR"/>
</dbReference>
<dbReference type="RefSeq" id="WP_029341946.1">
    <property type="nucleotide sequence ID" value="NZ_CP075897.1"/>
</dbReference>
<name>A0ABX8G5V0_EXIAC</name>
<dbReference type="Pfam" id="PF18768">
    <property type="entry name" value="RNPP_C"/>
    <property type="match status" value="1"/>
</dbReference>
<keyword evidence="2" id="KW-1185">Reference proteome</keyword>
<evidence type="ECO:0000313" key="1">
    <source>
        <dbReference type="EMBL" id="QWB28888.1"/>
    </source>
</evidence>
<evidence type="ECO:0000313" key="2">
    <source>
        <dbReference type="Proteomes" id="UP000679498"/>
    </source>
</evidence>
<organism evidence="1 2">
    <name type="scientific">Exiguobacterium acetylicum</name>
    <name type="common">Brevibacterium acetylicum</name>
    <dbReference type="NCBI Taxonomy" id="41170"/>
    <lineage>
        <taxon>Bacteria</taxon>
        <taxon>Bacillati</taxon>
        <taxon>Bacillota</taxon>
        <taxon>Bacilli</taxon>
        <taxon>Bacillales</taxon>
        <taxon>Bacillales Family XII. Incertae Sedis</taxon>
        <taxon>Exiguobacterium</taxon>
    </lineage>
</organism>
<dbReference type="Proteomes" id="UP000679498">
    <property type="component" value="Chromosome"/>
</dbReference>
<accession>A0ABX8G5V0</accession>
<dbReference type="EMBL" id="CP075897">
    <property type="protein sequence ID" value="QWB28888.1"/>
    <property type="molecule type" value="Genomic_DNA"/>
</dbReference>
<dbReference type="GeneID" id="88811964"/>
<dbReference type="InterPro" id="IPR011990">
    <property type="entry name" value="TPR-like_helical_dom_sf"/>
</dbReference>
<proteinExistence type="predicted"/>
<gene>
    <name evidence="1" type="ORF">KKI46_09775</name>
</gene>
<sequence length="252" mass="30353">MKKWKIIPIIDLVPRLSQKLHISMEQIFIDSNEVKLFQHYDLQLSDFSRQHRYDEMLEFMKRLPPNLPPSVQLLIHYFEWVAREGKKDIDYRTCISQLLRLSEENQMEIEYPVLYLRIRMSVANYYYLNGQYPYARKIYEGLLSYDYSTHALKKLQCKIIYNHAQQLYFQNDFKTGLQVAEQGICLSIERKDTAMLGHFFYQRGCFYEELNYRKCDIRDAFTHAYFLFTAFGNENHAALVLKGKKQFLHFQM</sequence>
<reference evidence="1 2" key="1">
    <citation type="submission" date="2021-05" db="EMBL/GenBank/DDBJ databases">
        <title>Biocontrol using Exiguobacterium acetylicum SI17 against litchi downy blight caused by Peronophythora litchii.</title>
        <authorList>
            <person name="Zheng L."/>
        </authorList>
    </citation>
    <scope>NUCLEOTIDE SEQUENCE [LARGE SCALE GENOMIC DNA]</scope>
    <source>
        <strain evidence="1 2">SI17</strain>
    </source>
</reference>
<protein>
    <submittedName>
        <fullName evidence="1">Uncharacterized protein</fullName>
    </submittedName>
</protein>